<protein>
    <submittedName>
        <fullName evidence="4">SdiA-regulated domain-containing protein</fullName>
    </submittedName>
</protein>
<evidence type="ECO:0000256" key="2">
    <source>
        <dbReference type="ARBA" id="ARBA00022475"/>
    </source>
</evidence>
<dbReference type="Gene3D" id="2.130.10.10">
    <property type="entry name" value="YVTN repeat-like/Quinoprotein amine dehydrogenase"/>
    <property type="match status" value="1"/>
</dbReference>
<organism evidence="4 5">
    <name type="scientific">Profundicola chukchiensis</name>
    <dbReference type="NCBI Taxonomy" id="2961959"/>
    <lineage>
        <taxon>Bacteria</taxon>
        <taxon>Pseudomonadati</taxon>
        <taxon>Bacteroidota</taxon>
        <taxon>Flavobacteriia</taxon>
        <taxon>Flavobacteriales</taxon>
        <taxon>Weeksellaceae</taxon>
        <taxon>Profundicola</taxon>
    </lineage>
</organism>
<comment type="subcellular location">
    <subcellularLocation>
        <location evidence="1">Cell membrane</location>
    </subcellularLocation>
</comment>
<dbReference type="SUPFAM" id="SSF63825">
    <property type="entry name" value="YWTD domain"/>
    <property type="match status" value="1"/>
</dbReference>
<dbReference type="AlphaFoldDB" id="A0A9X4RWG4"/>
<dbReference type="Proteomes" id="UP001152599">
    <property type="component" value="Unassembled WGS sequence"/>
</dbReference>
<dbReference type="EMBL" id="JANCMU010000002">
    <property type="protein sequence ID" value="MDG4945702.1"/>
    <property type="molecule type" value="Genomic_DNA"/>
</dbReference>
<keyword evidence="2" id="KW-1003">Cell membrane</keyword>
<dbReference type="InterPro" id="IPR015943">
    <property type="entry name" value="WD40/YVTN_repeat-like_dom_sf"/>
</dbReference>
<dbReference type="InterPro" id="IPR009722">
    <property type="entry name" value="YjiK/CarP"/>
</dbReference>
<dbReference type="GO" id="GO:0005886">
    <property type="term" value="C:plasma membrane"/>
    <property type="evidence" value="ECO:0007669"/>
    <property type="project" value="UniProtKB-SubCell"/>
</dbReference>
<name>A0A9X4RWG4_9FLAO</name>
<dbReference type="Pfam" id="PF06977">
    <property type="entry name" value="SdiA-regulated"/>
    <property type="match status" value="1"/>
</dbReference>
<proteinExistence type="predicted"/>
<accession>A0A9X4RWG4</accession>
<evidence type="ECO:0000256" key="1">
    <source>
        <dbReference type="ARBA" id="ARBA00004236"/>
    </source>
</evidence>
<reference evidence="4" key="1">
    <citation type="submission" date="2022-07" db="EMBL/GenBank/DDBJ databases">
        <title>Description and genome-wide analysis of Profundicola chukchiensis gen. nov., sp. nov., marine bacteria isolated from bottom sediments of the Chukchi Sea.</title>
        <authorList>
            <person name="Romanenko L."/>
            <person name="Otstavnykh N."/>
            <person name="Kurilenko V."/>
            <person name="Eremeev V."/>
            <person name="Velansky P."/>
            <person name="Mikhailov V."/>
            <person name="Isaeva M."/>
        </authorList>
    </citation>
    <scope>NUCLEOTIDE SEQUENCE</scope>
    <source>
        <strain evidence="4">KMM 9713</strain>
    </source>
</reference>
<comment type="caution">
    <text evidence="4">The sequence shown here is derived from an EMBL/GenBank/DDBJ whole genome shotgun (WGS) entry which is preliminary data.</text>
</comment>
<evidence type="ECO:0000313" key="5">
    <source>
        <dbReference type="Proteomes" id="UP001152599"/>
    </source>
</evidence>
<gene>
    <name evidence="4" type="ORF">NMK71_04690</name>
</gene>
<sequence length="319" mass="36226">MALIPAFFDVNLQPMSSRFLYIIFISFALFSCKSKVSVDGNLKTANFISLKAHQTSYDFTQPKLFELERSLEEISGLTYDSIEKVLWTHNDEEGVIFKLNPKNGKVLDKVSFAKSGDYEGITLYQDQIVIVNSSGNLFFYDPKTQETQKVKTDLGKRNNVEGLTYDAHQNVLLLACKGEPIDYDKDYPHKAIYSFDLSSNKLDAKPYMEISEEALMNYLAHELEGQNMSDKQKENLEKRLKAFAPSGIEIHPESRDIYIISARGGTLVVFDTDKQIKQLIFLDKKALPQAEGISFDADHLYISSEMKGIGGRILKFKRP</sequence>
<keyword evidence="3" id="KW-0472">Membrane</keyword>
<evidence type="ECO:0000256" key="3">
    <source>
        <dbReference type="ARBA" id="ARBA00023136"/>
    </source>
</evidence>
<keyword evidence="5" id="KW-1185">Reference proteome</keyword>
<evidence type="ECO:0000313" key="4">
    <source>
        <dbReference type="EMBL" id="MDG4945702.1"/>
    </source>
</evidence>